<proteinExistence type="predicted"/>
<name>A0A9Y2IC38_9PSEU</name>
<dbReference type="KEGG" id="acab:QRX50_37225"/>
<dbReference type="Proteomes" id="UP001236014">
    <property type="component" value="Chromosome"/>
</dbReference>
<reference evidence="1 2" key="1">
    <citation type="submission" date="2023-06" db="EMBL/GenBank/DDBJ databases">
        <authorList>
            <person name="Oyuntsetseg B."/>
            <person name="Kim S.B."/>
        </authorList>
    </citation>
    <scope>NUCLEOTIDE SEQUENCE [LARGE SCALE GENOMIC DNA]</scope>
    <source>
        <strain evidence="1 2">2-15</strain>
    </source>
</reference>
<dbReference type="RefSeq" id="WP_285967754.1">
    <property type="nucleotide sequence ID" value="NZ_CP127294.1"/>
</dbReference>
<dbReference type="AlphaFoldDB" id="A0A9Y2IC38"/>
<accession>A0A9Y2IC38</accession>
<gene>
    <name evidence="1" type="ORF">QRX50_37225</name>
</gene>
<organism evidence="1 2">
    <name type="scientific">Amycolatopsis carbonis</name>
    <dbReference type="NCBI Taxonomy" id="715471"/>
    <lineage>
        <taxon>Bacteria</taxon>
        <taxon>Bacillati</taxon>
        <taxon>Actinomycetota</taxon>
        <taxon>Actinomycetes</taxon>
        <taxon>Pseudonocardiales</taxon>
        <taxon>Pseudonocardiaceae</taxon>
        <taxon>Amycolatopsis</taxon>
    </lineage>
</organism>
<sequence>MQAEVPVDLHDPARTPRVQVPLDVAELVEHRVDLRHVDSRKALQPEKSLHSELERLGRRGLQVTVTDHGTASTMTWQLTRDG</sequence>
<keyword evidence="2" id="KW-1185">Reference proteome</keyword>
<evidence type="ECO:0000313" key="1">
    <source>
        <dbReference type="EMBL" id="WIX77012.1"/>
    </source>
</evidence>
<evidence type="ECO:0000313" key="2">
    <source>
        <dbReference type="Proteomes" id="UP001236014"/>
    </source>
</evidence>
<protein>
    <submittedName>
        <fullName evidence="1">Uncharacterized protein</fullName>
    </submittedName>
</protein>
<dbReference type="EMBL" id="CP127294">
    <property type="protein sequence ID" value="WIX77012.1"/>
    <property type="molecule type" value="Genomic_DNA"/>
</dbReference>